<dbReference type="Proteomes" id="UP000663124">
    <property type="component" value="Chromosome 1"/>
</dbReference>
<dbReference type="EMBL" id="CP043884">
    <property type="protein sequence ID" value="QOI43481.1"/>
    <property type="molecule type" value="Genomic_DNA"/>
</dbReference>
<protein>
    <submittedName>
        <fullName evidence="2">Uncharacterized protein</fullName>
    </submittedName>
</protein>
<dbReference type="EMBL" id="CP043884">
    <property type="protein sequence ID" value="QOI42907.1"/>
    <property type="molecule type" value="Genomic_DNA"/>
</dbReference>
<name>A0AAP9WDV2_LEPIR</name>
<sequence length="130" mass="14509">MSIHSMLDRAFEKGAQAKIKILTPVSVPAPSGLNASKKTTYISSKDISCVWIWKDTANDNEVGERQEYRAVCQIRPEDLGAEILSPNCRIEKEDSEGEWLIDTIHPVQELEGFQLIRIEVTKPKAGGNKV</sequence>
<evidence type="ECO:0000313" key="2">
    <source>
        <dbReference type="EMBL" id="QOI43481.1"/>
    </source>
</evidence>
<evidence type="ECO:0000313" key="1">
    <source>
        <dbReference type="EMBL" id="QOI42907.1"/>
    </source>
</evidence>
<evidence type="ECO:0000313" key="3">
    <source>
        <dbReference type="Proteomes" id="UP000663124"/>
    </source>
</evidence>
<gene>
    <name evidence="1" type="ORF">Lepto782_11965</name>
    <name evidence="2" type="ORF">Lepto782_15265</name>
</gene>
<reference evidence="2" key="1">
    <citation type="submission" date="2019-09" db="EMBL/GenBank/DDBJ databases">
        <title>Comparative Genomics of Leptospira interrogans Reveals Genome Plasticity - A Common Adaptive Strategy for Survival in Various Hosts.</title>
        <authorList>
            <person name="Ramli S.R."/>
            <person name="Bunk B."/>
            <person name="Goris M."/>
            <person name="Bhuju S."/>
            <person name="Jarek M."/>
            <person name="Sproer C."/>
            <person name="Mustakim S."/>
            <person name="Strommenger B."/>
            <person name="Pessler F."/>
        </authorList>
    </citation>
    <scope>NUCLEOTIDE SEQUENCE</scope>
    <source>
        <strain evidence="2">782</strain>
    </source>
</reference>
<organism evidence="2 3">
    <name type="scientific">Leptospira interrogans serovar Canicola</name>
    <dbReference type="NCBI Taxonomy" id="211880"/>
    <lineage>
        <taxon>Bacteria</taxon>
        <taxon>Pseudomonadati</taxon>
        <taxon>Spirochaetota</taxon>
        <taxon>Spirochaetia</taxon>
        <taxon>Leptospirales</taxon>
        <taxon>Leptospiraceae</taxon>
        <taxon>Leptospira</taxon>
    </lineage>
</organism>
<dbReference type="AlphaFoldDB" id="A0AAP9WDV2"/>
<proteinExistence type="predicted"/>
<accession>A0AAP9WDV2</accession>